<evidence type="ECO:0000313" key="5">
    <source>
        <dbReference type="EMBL" id="CAH3186679.1"/>
    </source>
</evidence>
<dbReference type="PRINTS" id="PR00320">
    <property type="entry name" value="GPROTEINBRPT"/>
</dbReference>
<dbReference type="InterPro" id="IPR020472">
    <property type="entry name" value="WD40_PAC1"/>
</dbReference>
<reference evidence="5 6" key="1">
    <citation type="submission" date="2022-05" db="EMBL/GenBank/DDBJ databases">
        <authorList>
            <consortium name="Genoscope - CEA"/>
            <person name="William W."/>
        </authorList>
    </citation>
    <scope>NUCLEOTIDE SEQUENCE [LARGE SCALE GENOMIC DNA]</scope>
</reference>
<dbReference type="EMBL" id="CALNXI010002355">
    <property type="protein sequence ID" value="CAH3186679.1"/>
    <property type="molecule type" value="Genomic_DNA"/>
</dbReference>
<dbReference type="InterPro" id="IPR015943">
    <property type="entry name" value="WD40/YVTN_repeat-like_dom_sf"/>
</dbReference>
<dbReference type="Gene3D" id="2.130.10.10">
    <property type="entry name" value="YVTN repeat-like/Quinoprotein amine dehydrogenase"/>
    <property type="match status" value="1"/>
</dbReference>
<evidence type="ECO:0000256" key="1">
    <source>
        <dbReference type="ARBA" id="ARBA00022574"/>
    </source>
</evidence>
<dbReference type="SMART" id="SM00320">
    <property type="entry name" value="WD40"/>
    <property type="match status" value="5"/>
</dbReference>
<feature type="repeat" description="WD" evidence="3">
    <location>
        <begin position="302"/>
        <end position="341"/>
    </location>
</feature>
<protein>
    <submittedName>
        <fullName evidence="5">Uncharacterized protein</fullName>
    </submittedName>
</protein>
<comment type="caution">
    <text evidence="5">The sequence shown here is derived from an EMBL/GenBank/DDBJ whole genome shotgun (WGS) entry which is preliminary data.</text>
</comment>
<keyword evidence="1 3" id="KW-0853">WD repeat</keyword>
<dbReference type="InterPro" id="IPR001680">
    <property type="entry name" value="WD40_rpt"/>
</dbReference>
<organism evidence="5 6">
    <name type="scientific">Porites evermanni</name>
    <dbReference type="NCBI Taxonomy" id="104178"/>
    <lineage>
        <taxon>Eukaryota</taxon>
        <taxon>Metazoa</taxon>
        <taxon>Cnidaria</taxon>
        <taxon>Anthozoa</taxon>
        <taxon>Hexacorallia</taxon>
        <taxon>Scleractinia</taxon>
        <taxon>Fungiina</taxon>
        <taxon>Poritidae</taxon>
        <taxon>Porites</taxon>
    </lineage>
</organism>
<evidence type="ECO:0000256" key="4">
    <source>
        <dbReference type="SAM" id="MobiDB-lite"/>
    </source>
</evidence>
<dbReference type="InterPro" id="IPR019775">
    <property type="entry name" value="WD40_repeat_CS"/>
</dbReference>
<dbReference type="Pfam" id="PF00400">
    <property type="entry name" value="WD40"/>
    <property type="match status" value="3"/>
</dbReference>
<feature type="compositionally biased region" description="Polar residues" evidence="4">
    <location>
        <begin position="93"/>
        <end position="108"/>
    </location>
</feature>
<evidence type="ECO:0000256" key="2">
    <source>
        <dbReference type="ARBA" id="ARBA00022737"/>
    </source>
</evidence>
<proteinExistence type="predicted"/>
<keyword evidence="2" id="KW-0677">Repeat</keyword>
<feature type="compositionally biased region" description="Polar residues" evidence="4">
    <location>
        <begin position="540"/>
        <end position="551"/>
    </location>
</feature>
<dbReference type="InterPro" id="IPR036322">
    <property type="entry name" value="WD40_repeat_dom_sf"/>
</dbReference>
<accession>A0ABN8SA56</accession>
<sequence>MADEELTKIVVDLRKFRKKLRQIEKLEELERDLTDEEFFKLSKKDEIRSTVQQLVAREEELKSKLQNMERNQDEQVLAEQEEQTSREETQDQVQSTGVGPQEVVNENAQNETELTINESYDRAPIIVEPSSAAAIPDIVPTATTRRAPILSSTQTYMRFQVRNLHGHNDLICGVDCRGSVLVSGSRDTMLKLWDADTGREMRSMGGHTGTITSVFLVPNMEMSASAVPSSFRTDQYSVLTGSKDCSMKIWSLANGQIKRSMYAFSPVECLDCNSDNLIAAGLDGGKVELWDMESGTAVRSVRGHDEDAVTAVKFQDNRVISGSATGVVKVWDIRDNSLKPVISSDQAPSDNTAGNVTVKPRRVRCLATTQETVYWGDDGVNIKAMELTSGKIRKIRNHVTDFGSTGAMATSGSCLVSAGYDLDRGNGYLNVRSIPSEEYLATVDDECTGSITCLSCTQTTRDQVTVQRMCTGGLELKLWDQLPSSKVKKRSRTETDDVYVTTKHLRRYSLPDISDTESSEDDEDQPEGEDSDDDDDVSSTGNASRSWCTIS</sequence>
<evidence type="ECO:0000313" key="6">
    <source>
        <dbReference type="Proteomes" id="UP001159427"/>
    </source>
</evidence>
<evidence type="ECO:0000256" key="3">
    <source>
        <dbReference type="PROSITE-ProRule" id="PRU00221"/>
    </source>
</evidence>
<feature type="repeat" description="WD" evidence="3">
    <location>
        <begin position="164"/>
        <end position="203"/>
    </location>
</feature>
<dbReference type="PANTHER" id="PTHR22847">
    <property type="entry name" value="WD40 REPEAT PROTEIN"/>
    <property type="match status" value="1"/>
</dbReference>
<feature type="region of interest" description="Disordered" evidence="4">
    <location>
        <begin position="509"/>
        <end position="551"/>
    </location>
</feature>
<feature type="repeat" description="WD" evidence="3">
    <location>
        <begin position="230"/>
        <end position="260"/>
    </location>
</feature>
<keyword evidence="6" id="KW-1185">Reference proteome</keyword>
<feature type="compositionally biased region" description="Acidic residues" evidence="4">
    <location>
        <begin position="514"/>
        <end position="537"/>
    </location>
</feature>
<gene>
    <name evidence="5" type="ORF">PEVE_00017051</name>
</gene>
<dbReference type="SUPFAM" id="SSF50978">
    <property type="entry name" value="WD40 repeat-like"/>
    <property type="match status" value="1"/>
</dbReference>
<dbReference type="PANTHER" id="PTHR22847:SF722">
    <property type="entry name" value="NOVEL PROTEIN"/>
    <property type="match status" value="1"/>
</dbReference>
<dbReference type="PROSITE" id="PS50082">
    <property type="entry name" value="WD_REPEATS_2"/>
    <property type="match status" value="3"/>
</dbReference>
<name>A0ABN8SA56_9CNID</name>
<dbReference type="PROSITE" id="PS00678">
    <property type="entry name" value="WD_REPEATS_1"/>
    <property type="match status" value="1"/>
</dbReference>
<dbReference type="Proteomes" id="UP001159427">
    <property type="component" value="Unassembled WGS sequence"/>
</dbReference>
<feature type="region of interest" description="Disordered" evidence="4">
    <location>
        <begin position="65"/>
        <end position="108"/>
    </location>
</feature>